<proteinExistence type="inferred from homology"/>
<accession>A0A7S8FBB9</accession>
<dbReference type="KEGG" id="nkf:Nkreftii_000482"/>
<keyword evidence="6" id="KW-0239">DNA-directed DNA polymerase</keyword>
<gene>
    <name evidence="11" type="ORF">Nkreftii_000482</name>
</gene>
<dbReference type="AlphaFoldDB" id="A0A7S8FBB9"/>
<dbReference type="SUPFAM" id="SSF48019">
    <property type="entry name" value="post-AAA+ oligomerization domain-like"/>
    <property type="match status" value="1"/>
</dbReference>
<evidence type="ECO:0000256" key="4">
    <source>
        <dbReference type="ARBA" id="ARBA00022695"/>
    </source>
</evidence>
<dbReference type="Proteomes" id="UP000593737">
    <property type="component" value="Chromosome"/>
</dbReference>
<dbReference type="InterPro" id="IPR005790">
    <property type="entry name" value="DNA_polIII_delta"/>
</dbReference>
<dbReference type="InterPro" id="IPR048466">
    <property type="entry name" value="DNA_pol3_delta-like_C"/>
</dbReference>
<dbReference type="EC" id="2.7.7.7" evidence="1"/>
<sequence length="370" mass="40875">MASSVNHVQLETALKQQAPRSLYLVVGEEDLLRDHAIATLKGAVLGSDGDEFNYQLFYGDEASGSDIQNSVAAVPVFASRRLVVVKSAEKLTARDGDLLLDCVQNPVESTTLVFVSPKLDGRLKFSQALTRAAVIVDCSPLREAQLSPWLLREAERVGLRLEERVAQVLQEACGASLYGLRRELEKLASYVPSDRSVTVADVHLLRGVDPGASVFDLTLAIAEGDRGRVLSILARNLEAGEAPLRILGSLVWQYRRLWKVQELLANGGREGEAARSLRMDPRKVRPFLERFSEAHLQQTLRLFLDTDAKLKGGSGSRPRMVLEGLLLKLCEQNVSWNRKSPTLPQAPPKRALTRVVSNVRTIRSRNPTAR</sequence>
<dbReference type="GO" id="GO:0003677">
    <property type="term" value="F:DNA binding"/>
    <property type="evidence" value="ECO:0007669"/>
    <property type="project" value="InterPro"/>
</dbReference>
<dbReference type="PANTHER" id="PTHR34388">
    <property type="entry name" value="DNA POLYMERASE III SUBUNIT DELTA"/>
    <property type="match status" value="1"/>
</dbReference>
<dbReference type="GO" id="GO:0003887">
    <property type="term" value="F:DNA-directed DNA polymerase activity"/>
    <property type="evidence" value="ECO:0007669"/>
    <property type="project" value="UniProtKB-KW"/>
</dbReference>
<evidence type="ECO:0000256" key="2">
    <source>
        <dbReference type="ARBA" id="ARBA00017703"/>
    </source>
</evidence>
<dbReference type="GO" id="GO:0006261">
    <property type="term" value="P:DNA-templated DNA replication"/>
    <property type="evidence" value="ECO:0007669"/>
    <property type="project" value="TreeGrafter"/>
</dbReference>
<keyword evidence="3 11" id="KW-0808">Transferase</keyword>
<keyword evidence="5" id="KW-0235">DNA replication</keyword>
<dbReference type="SUPFAM" id="SSF52540">
    <property type="entry name" value="P-loop containing nucleoside triphosphate hydrolases"/>
    <property type="match status" value="1"/>
</dbReference>
<dbReference type="Gene3D" id="1.10.8.60">
    <property type="match status" value="1"/>
</dbReference>
<dbReference type="InterPro" id="IPR008921">
    <property type="entry name" value="DNA_pol3_clamp-load_cplx_C"/>
</dbReference>
<comment type="similarity">
    <text evidence="7">Belongs to the DNA polymerase HolA subunit family.</text>
</comment>
<reference evidence="11 12" key="1">
    <citation type="journal article" date="2020" name="ISME J.">
        <title>Enrichment and physiological characterization of a novel comammox Nitrospira indicates ammonium inhibition of complete nitrification.</title>
        <authorList>
            <person name="Sakoula D."/>
            <person name="Koch H."/>
            <person name="Frank J."/>
            <person name="Jetten M.S.M."/>
            <person name="van Kessel M.A.H.J."/>
            <person name="Lucker S."/>
        </authorList>
    </citation>
    <scope>NUCLEOTIDE SEQUENCE [LARGE SCALE GENOMIC DNA]</scope>
    <source>
        <strain evidence="11">Comreactor17</strain>
    </source>
</reference>
<evidence type="ECO:0000256" key="3">
    <source>
        <dbReference type="ARBA" id="ARBA00022679"/>
    </source>
</evidence>
<keyword evidence="4 11" id="KW-0548">Nucleotidyltransferase</keyword>
<evidence type="ECO:0000256" key="6">
    <source>
        <dbReference type="ARBA" id="ARBA00022932"/>
    </source>
</evidence>
<dbReference type="Gene3D" id="1.20.272.10">
    <property type="match status" value="1"/>
</dbReference>
<feature type="domain" description="DNA polymerase III delta subunit-like C-terminal" evidence="10">
    <location>
        <begin position="213"/>
        <end position="329"/>
    </location>
</feature>
<comment type="catalytic activity">
    <reaction evidence="8">
        <text>DNA(n) + a 2'-deoxyribonucleoside 5'-triphosphate = DNA(n+1) + diphosphate</text>
        <dbReference type="Rhea" id="RHEA:22508"/>
        <dbReference type="Rhea" id="RHEA-COMP:17339"/>
        <dbReference type="Rhea" id="RHEA-COMP:17340"/>
        <dbReference type="ChEBI" id="CHEBI:33019"/>
        <dbReference type="ChEBI" id="CHEBI:61560"/>
        <dbReference type="ChEBI" id="CHEBI:173112"/>
        <dbReference type="EC" id="2.7.7.7"/>
    </reaction>
</comment>
<protein>
    <recommendedName>
        <fullName evidence="2">DNA polymerase III subunit delta</fullName>
        <ecNumber evidence="1">2.7.7.7</ecNumber>
    </recommendedName>
</protein>
<dbReference type="EMBL" id="CP047423">
    <property type="protein sequence ID" value="QPD02708.1"/>
    <property type="molecule type" value="Genomic_DNA"/>
</dbReference>
<evidence type="ECO:0000256" key="8">
    <source>
        <dbReference type="ARBA" id="ARBA00049244"/>
    </source>
</evidence>
<dbReference type="GO" id="GO:0009360">
    <property type="term" value="C:DNA polymerase III complex"/>
    <property type="evidence" value="ECO:0007669"/>
    <property type="project" value="InterPro"/>
</dbReference>
<dbReference type="PANTHER" id="PTHR34388:SF1">
    <property type="entry name" value="DNA POLYMERASE III SUBUNIT DELTA"/>
    <property type="match status" value="1"/>
</dbReference>
<evidence type="ECO:0000259" key="10">
    <source>
        <dbReference type="Pfam" id="PF21694"/>
    </source>
</evidence>
<dbReference type="Pfam" id="PF21694">
    <property type="entry name" value="DNA_pol3_delta_C"/>
    <property type="match status" value="1"/>
</dbReference>
<evidence type="ECO:0000313" key="12">
    <source>
        <dbReference type="Proteomes" id="UP000593737"/>
    </source>
</evidence>
<name>A0A7S8FBB9_9BACT</name>
<evidence type="ECO:0000256" key="1">
    <source>
        <dbReference type="ARBA" id="ARBA00012417"/>
    </source>
</evidence>
<dbReference type="InterPro" id="IPR027417">
    <property type="entry name" value="P-loop_NTPase"/>
</dbReference>
<evidence type="ECO:0000259" key="9">
    <source>
        <dbReference type="Pfam" id="PF06144"/>
    </source>
</evidence>
<dbReference type="Pfam" id="PF06144">
    <property type="entry name" value="DNA_pol3_delta"/>
    <property type="match status" value="1"/>
</dbReference>
<feature type="domain" description="DNA polymerase III delta N-terminal" evidence="9">
    <location>
        <begin position="23"/>
        <end position="138"/>
    </location>
</feature>
<evidence type="ECO:0000256" key="7">
    <source>
        <dbReference type="ARBA" id="ARBA00034754"/>
    </source>
</evidence>
<dbReference type="NCBIfam" id="TIGR01128">
    <property type="entry name" value="holA"/>
    <property type="match status" value="1"/>
</dbReference>
<evidence type="ECO:0000313" key="11">
    <source>
        <dbReference type="EMBL" id="QPD02708.1"/>
    </source>
</evidence>
<evidence type="ECO:0000256" key="5">
    <source>
        <dbReference type="ARBA" id="ARBA00022705"/>
    </source>
</evidence>
<dbReference type="Gene3D" id="3.40.50.300">
    <property type="entry name" value="P-loop containing nucleotide triphosphate hydrolases"/>
    <property type="match status" value="1"/>
</dbReference>
<dbReference type="InterPro" id="IPR010372">
    <property type="entry name" value="DNA_pol3_delta_N"/>
</dbReference>
<organism evidence="11 12">
    <name type="scientific">Candidatus Nitrospira kreftii</name>
    <dbReference type="NCBI Taxonomy" id="2652173"/>
    <lineage>
        <taxon>Bacteria</taxon>
        <taxon>Pseudomonadati</taxon>
        <taxon>Nitrospirota</taxon>
        <taxon>Nitrospiria</taxon>
        <taxon>Nitrospirales</taxon>
        <taxon>Nitrospiraceae</taxon>
        <taxon>Nitrospira</taxon>
    </lineage>
</organism>